<gene>
    <name evidence="6 8" type="primary">purN</name>
    <name evidence="8" type="ORF">GCM10010361_62220</name>
</gene>
<evidence type="ECO:0000313" key="8">
    <source>
        <dbReference type="EMBL" id="GAA0488657.1"/>
    </source>
</evidence>
<reference evidence="8 9" key="1">
    <citation type="journal article" date="2019" name="Int. J. Syst. Evol. Microbiol.">
        <title>The Global Catalogue of Microorganisms (GCM) 10K type strain sequencing project: providing services to taxonomists for standard genome sequencing and annotation.</title>
        <authorList>
            <consortium name="The Broad Institute Genomics Platform"/>
            <consortium name="The Broad Institute Genome Sequencing Center for Infectious Disease"/>
            <person name="Wu L."/>
            <person name="Ma J."/>
        </authorList>
    </citation>
    <scope>NUCLEOTIDE SEQUENCE [LARGE SCALE GENOMIC DNA]</scope>
    <source>
        <strain evidence="8 9">JCM 4805</strain>
    </source>
</reference>
<evidence type="ECO:0000313" key="9">
    <source>
        <dbReference type="Proteomes" id="UP001500909"/>
    </source>
</evidence>
<keyword evidence="3 6" id="KW-0658">Purine biosynthesis</keyword>
<feature type="binding site" evidence="6">
    <location>
        <position position="126"/>
    </location>
    <ligand>
        <name>(6R)-10-formyltetrahydrofolate</name>
        <dbReference type="ChEBI" id="CHEBI:195366"/>
    </ligand>
</feature>
<proteinExistence type="inferred from homology"/>
<sequence length="219" mass="22972">MASSPLTVPAPARPGRPARVVALVSGSGTNLQALLDAIAEQGAAAYGAEIVAVGADRDGIAGLERAERAGLPVYVCRVKDHADRAAWDLALTEATAAYEPDLVVSAGFMKILGKEFLARFGGRTVNTHPALLPSFPGAHGVRDALAYGAKVTGCTVHFVDDGVDTGPVIAQGVVEVRDEDDESALHERIKEVERSLLVDVVGRLARNGYRTEGRKVVIP</sequence>
<dbReference type="CDD" id="cd08645">
    <property type="entry name" value="FMT_core_GART"/>
    <property type="match status" value="1"/>
</dbReference>
<evidence type="ECO:0000256" key="5">
    <source>
        <dbReference type="ARBA" id="ARBA00047664"/>
    </source>
</evidence>
<dbReference type="Proteomes" id="UP001500909">
    <property type="component" value="Unassembled WGS sequence"/>
</dbReference>
<organism evidence="8 9">
    <name type="scientific">Streptomyces olivaceiscleroticus</name>
    <dbReference type="NCBI Taxonomy" id="68245"/>
    <lineage>
        <taxon>Bacteria</taxon>
        <taxon>Bacillati</taxon>
        <taxon>Actinomycetota</taxon>
        <taxon>Actinomycetes</taxon>
        <taxon>Kitasatosporales</taxon>
        <taxon>Streptomycetaceae</taxon>
        <taxon>Streptomyces</taxon>
    </lineage>
</organism>
<feature type="domain" description="Formyl transferase N-terminal" evidence="7">
    <location>
        <begin position="19"/>
        <end position="201"/>
    </location>
</feature>
<dbReference type="RefSeq" id="WP_346098659.1">
    <property type="nucleotide sequence ID" value="NZ_BAAABY010000045.1"/>
</dbReference>
<dbReference type="EMBL" id="BAAABY010000045">
    <property type="protein sequence ID" value="GAA0488657.1"/>
    <property type="molecule type" value="Genomic_DNA"/>
</dbReference>
<comment type="pathway">
    <text evidence="1 6">Purine metabolism; IMP biosynthesis via de novo pathway; N(2)-formyl-N(1)-(5-phospho-D-ribosyl)glycinamide from N(1)-(5-phospho-D-ribosyl)glycinamide (10-formyl THF route): step 1/1.</text>
</comment>
<protein>
    <recommendedName>
        <fullName evidence="6">Phosphoribosylglycinamide formyltransferase</fullName>
        <ecNumber evidence="6">2.1.2.2</ecNumber>
    </recommendedName>
    <alternativeName>
        <fullName evidence="6">5'-phosphoribosylglycinamide transformylase</fullName>
    </alternativeName>
    <alternativeName>
        <fullName evidence="6">GAR transformylase</fullName>
        <shortName evidence="6">GART</shortName>
    </alternativeName>
</protein>
<evidence type="ECO:0000256" key="2">
    <source>
        <dbReference type="ARBA" id="ARBA00022679"/>
    </source>
</evidence>
<dbReference type="EC" id="2.1.2.2" evidence="6"/>
<dbReference type="InterPro" id="IPR001555">
    <property type="entry name" value="GART_AS"/>
</dbReference>
<accession>A0ABN1B2N3</accession>
<dbReference type="PROSITE" id="PS00373">
    <property type="entry name" value="GART"/>
    <property type="match status" value="1"/>
</dbReference>
<evidence type="ECO:0000256" key="6">
    <source>
        <dbReference type="HAMAP-Rule" id="MF_01930"/>
    </source>
</evidence>
<dbReference type="PANTHER" id="PTHR43369">
    <property type="entry name" value="PHOSPHORIBOSYLGLYCINAMIDE FORMYLTRANSFERASE"/>
    <property type="match status" value="1"/>
</dbReference>
<keyword evidence="9" id="KW-1185">Reference proteome</keyword>
<comment type="similarity">
    <text evidence="4 6">Belongs to the GART family.</text>
</comment>
<dbReference type="InterPro" id="IPR036477">
    <property type="entry name" value="Formyl_transf_N_sf"/>
</dbReference>
<comment type="caution">
    <text evidence="8">The sequence shown here is derived from an EMBL/GenBank/DDBJ whole genome shotgun (WGS) entry which is preliminary data.</text>
</comment>
<dbReference type="NCBIfam" id="TIGR00639">
    <property type="entry name" value="PurN"/>
    <property type="match status" value="1"/>
</dbReference>
<dbReference type="HAMAP" id="MF_01930">
    <property type="entry name" value="PurN"/>
    <property type="match status" value="1"/>
</dbReference>
<keyword evidence="2 6" id="KW-0808">Transferase</keyword>
<evidence type="ECO:0000256" key="4">
    <source>
        <dbReference type="ARBA" id="ARBA00038440"/>
    </source>
</evidence>
<comment type="function">
    <text evidence="6">Catalyzes the transfer of a formyl group from 10-formyltetrahydrofolate to 5-phospho-ribosyl-glycinamide (GAR), producing 5-phospho-ribosyl-N-formylglycinamide (FGAR) and tetrahydrofolate.</text>
</comment>
<dbReference type="InterPro" id="IPR004607">
    <property type="entry name" value="GART"/>
</dbReference>
<feature type="binding site" evidence="6">
    <location>
        <begin position="109"/>
        <end position="112"/>
    </location>
    <ligand>
        <name>(6R)-10-formyltetrahydrofolate</name>
        <dbReference type="ChEBI" id="CHEBI:195366"/>
    </ligand>
</feature>
<dbReference type="InterPro" id="IPR002376">
    <property type="entry name" value="Formyl_transf_N"/>
</dbReference>
<evidence type="ECO:0000256" key="1">
    <source>
        <dbReference type="ARBA" id="ARBA00005054"/>
    </source>
</evidence>
<evidence type="ECO:0000256" key="3">
    <source>
        <dbReference type="ARBA" id="ARBA00022755"/>
    </source>
</evidence>
<dbReference type="Gene3D" id="3.40.50.170">
    <property type="entry name" value="Formyl transferase, N-terminal domain"/>
    <property type="match status" value="1"/>
</dbReference>
<name>A0ABN1B2N3_9ACTN</name>
<dbReference type="SUPFAM" id="SSF53328">
    <property type="entry name" value="Formyltransferase"/>
    <property type="match status" value="1"/>
</dbReference>
<feature type="active site" description="Proton donor" evidence="6">
    <location>
        <position position="128"/>
    </location>
</feature>
<feature type="binding site" evidence="6">
    <location>
        <begin position="28"/>
        <end position="30"/>
    </location>
    <ligand>
        <name>N(1)-(5-phospho-beta-D-ribosyl)glycinamide</name>
        <dbReference type="ChEBI" id="CHEBI:143788"/>
    </ligand>
</feature>
<evidence type="ECO:0000259" key="7">
    <source>
        <dbReference type="Pfam" id="PF00551"/>
    </source>
</evidence>
<dbReference type="Pfam" id="PF00551">
    <property type="entry name" value="Formyl_trans_N"/>
    <property type="match status" value="1"/>
</dbReference>
<comment type="catalytic activity">
    <reaction evidence="5 6">
        <text>N(1)-(5-phospho-beta-D-ribosyl)glycinamide + (6R)-10-formyltetrahydrofolate = N(2)-formyl-N(1)-(5-phospho-beta-D-ribosyl)glycinamide + (6S)-5,6,7,8-tetrahydrofolate + H(+)</text>
        <dbReference type="Rhea" id="RHEA:15053"/>
        <dbReference type="ChEBI" id="CHEBI:15378"/>
        <dbReference type="ChEBI" id="CHEBI:57453"/>
        <dbReference type="ChEBI" id="CHEBI:143788"/>
        <dbReference type="ChEBI" id="CHEBI:147286"/>
        <dbReference type="ChEBI" id="CHEBI:195366"/>
        <dbReference type="EC" id="2.1.2.2"/>
    </reaction>
</comment>
<dbReference type="PANTHER" id="PTHR43369:SF2">
    <property type="entry name" value="PHOSPHORIBOSYLGLYCINAMIDE FORMYLTRANSFERASE"/>
    <property type="match status" value="1"/>
</dbReference>
<feature type="binding site" evidence="6">
    <location>
        <position position="84"/>
    </location>
    <ligand>
        <name>(6R)-10-formyltetrahydrofolate</name>
        <dbReference type="ChEBI" id="CHEBI:195366"/>
    </ligand>
</feature>
<feature type="site" description="Raises pKa of active site His" evidence="6">
    <location>
        <position position="164"/>
    </location>
</feature>